<organism evidence="5 6">
    <name type="scientific">Teichococcus aerophilus</name>
    <dbReference type="NCBI Taxonomy" id="1224513"/>
    <lineage>
        <taxon>Bacteria</taxon>
        <taxon>Pseudomonadati</taxon>
        <taxon>Pseudomonadota</taxon>
        <taxon>Alphaproteobacteria</taxon>
        <taxon>Acetobacterales</taxon>
        <taxon>Roseomonadaceae</taxon>
        <taxon>Roseomonas</taxon>
    </lineage>
</organism>
<evidence type="ECO:0000313" key="5">
    <source>
        <dbReference type="EMBL" id="MBC9208413.1"/>
    </source>
</evidence>
<dbReference type="PANTHER" id="PTHR30404">
    <property type="entry name" value="N-ACETYLMURAMOYL-L-ALANINE AMIDASE"/>
    <property type="match status" value="1"/>
</dbReference>
<dbReference type="PANTHER" id="PTHR30404:SF0">
    <property type="entry name" value="N-ACETYLMURAMOYL-L-ALANINE AMIDASE AMIC"/>
    <property type="match status" value="1"/>
</dbReference>
<dbReference type="InterPro" id="IPR002508">
    <property type="entry name" value="MurNAc-LAA_cat"/>
</dbReference>
<dbReference type="EC" id="3.5.1.28" evidence="2"/>
<dbReference type="RefSeq" id="WP_187785570.1">
    <property type="nucleotide sequence ID" value="NZ_JACTVA010000032.1"/>
</dbReference>
<evidence type="ECO:0000256" key="3">
    <source>
        <dbReference type="ARBA" id="ARBA00022801"/>
    </source>
</evidence>
<dbReference type="EMBL" id="JACTVA010000032">
    <property type="protein sequence ID" value="MBC9208413.1"/>
    <property type="molecule type" value="Genomic_DNA"/>
</dbReference>
<accession>A0ABR7RPR8</accession>
<feature type="domain" description="MurNAc-LAA" evidence="4">
    <location>
        <begin position="232"/>
        <end position="384"/>
    </location>
</feature>
<evidence type="ECO:0000259" key="4">
    <source>
        <dbReference type="SMART" id="SM00646"/>
    </source>
</evidence>
<dbReference type="CDD" id="cd02696">
    <property type="entry name" value="MurNAc-LAA"/>
    <property type="match status" value="1"/>
</dbReference>
<dbReference type="SMART" id="SM00646">
    <property type="entry name" value="Ami_3"/>
    <property type="match status" value="1"/>
</dbReference>
<protein>
    <recommendedName>
        <fullName evidence="2">N-acetylmuramoyl-L-alanine amidase</fullName>
        <ecNumber evidence="2">3.5.1.28</ecNumber>
    </recommendedName>
</protein>
<name>A0ABR7RPR8_9PROT</name>
<keyword evidence="3" id="KW-0378">Hydrolase</keyword>
<dbReference type="Gene3D" id="3.40.630.40">
    <property type="entry name" value="Zn-dependent exopeptidases"/>
    <property type="match status" value="1"/>
</dbReference>
<dbReference type="Proteomes" id="UP000626026">
    <property type="component" value="Unassembled WGS sequence"/>
</dbReference>
<comment type="caution">
    <text evidence="5">The sequence shown here is derived from an EMBL/GenBank/DDBJ whole genome shotgun (WGS) entry which is preliminary data.</text>
</comment>
<evidence type="ECO:0000256" key="1">
    <source>
        <dbReference type="ARBA" id="ARBA00001561"/>
    </source>
</evidence>
<sequence length="398" mass="41738">MPLFQGPEDSAEQTTGPSRRSLLQMAFGMVAAGAVLPGVAEAAVTAARLQAVSGTARLTLTLNSDATWRLTANTRPTQLVLHLPGTVWRGGTRLGSAGLVRGANWNNRAKQLVLTLGGPVSVARAEAAGRQLILEIGPGTQAGFARLARGTIAQGNVGSGAPAVAARDLPLVVLDPGHGGKDPGTIGVTGTHEKRITLAAATELKRQLEATGRCRVAMTRARDVFIPLNGRVEFARKRQATLFISLHADSAPGARGASVYTLSDRASDSLSAGLAQRENRADLRGGLSLPPVSPEVERILFSLVRQETRAGSDRIATTMVRSLGGEVPLLPNTHRQAAFAVLKAPDIPSILVEMGFLSDRRDEAALQRPAHRAKVAKALAEGIHVWLARQQASLGGLG</sequence>
<keyword evidence="6" id="KW-1185">Reference proteome</keyword>
<dbReference type="SUPFAM" id="SSF53187">
    <property type="entry name" value="Zn-dependent exopeptidases"/>
    <property type="match status" value="1"/>
</dbReference>
<comment type="catalytic activity">
    <reaction evidence="1">
        <text>Hydrolyzes the link between N-acetylmuramoyl residues and L-amino acid residues in certain cell-wall glycopeptides.</text>
        <dbReference type="EC" id="3.5.1.28"/>
    </reaction>
</comment>
<evidence type="ECO:0000313" key="6">
    <source>
        <dbReference type="Proteomes" id="UP000626026"/>
    </source>
</evidence>
<dbReference type="InterPro" id="IPR050695">
    <property type="entry name" value="N-acetylmuramoyl_amidase_3"/>
</dbReference>
<dbReference type="PROSITE" id="PS51318">
    <property type="entry name" value="TAT"/>
    <property type="match status" value="1"/>
</dbReference>
<proteinExistence type="predicted"/>
<reference evidence="5 6" key="1">
    <citation type="journal article" date="2013" name="Int. J. Syst. Evol. Microbiol.">
        <title>Roseomonas aerophila sp. nov., isolated from air.</title>
        <authorList>
            <person name="Kim S.J."/>
            <person name="Weon H.Y."/>
            <person name="Ahn J.H."/>
            <person name="Hong S.B."/>
            <person name="Seok S.J."/>
            <person name="Whang K.S."/>
            <person name="Kwon S.W."/>
        </authorList>
    </citation>
    <scope>NUCLEOTIDE SEQUENCE [LARGE SCALE GENOMIC DNA]</scope>
    <source>
        <strain evidence="5 6">NBRC 108923</strain>
    </source>
</reference>
<dbReference type="Pfam" id="PF01520">
    <property type="entry name" value="Amidase_3"/>
    <property type="match status" value="1"/>
</dbReference>
<gene>
    <name evidence="5" type="ORF">IBL26_16320</name>
</gene>
<evidence type="ECO:0000256" key="2">
    <source>
        <dbReference type="ARBA" id="ARBA00011901"/>
    </source>
</evidence>
<dbReference type="InterPro" id="IPR006311">
    <property type="entry name" value="TAT_signal"/>
</dbReference>